<dbReference type="OrthoDB" id="5984008at2759"/>
<dbReference type="PANTHER" id="PTHR18966">
    <property type="entry name" value="IONOTROPIC GLUTAMATE RECEPTOR"/>
    <property type="match status" value="1"/>
</dbReference>
<evidence type="ECO:0000259" key="13">
    <source>
        <dbReference type="Pfam" id="PF00060"/>
    </source>
</evidence>
<evidence type="ECO:0000256" key="3">
    <source>
        <dbReference type="ARBA" id="ARBA00022448"/>
    </source>
</evidence>
<evidence type="ECO:0000256" key="12">
    <source>
        <dbReference type="SAM" id="Phobius"/>
    </source>
</evidence>
<keyword evidence="9" id="KW-0325">Glycoprotein</keyword>
<feature type="domain" description="Ionotropic glutamate receptor L-glutamate and glycine-binding" evidence="14">
    <location>
        <begin position="7"/>
        <end position="57"/>
    </location>
</feature>
<name>A0A6G0Z2Z0_APHCR</name>
<evidence type="ECO:0000256" key="6">
    <source>
        <dbReference type="ARBA" id="ARBA00023065"/>
    </source>
</evidence>
<dbReference type="InterPro" id="IPR019594">
    <property type="entry name" value="Glu/Gly-bd"/>
</dbReference>
<evidence type="ECO:0000256" key="7">
    <source>
        <dbReference type="ARBA" id="ARBA00023136"/>
    </source>
</evidence>
<comment type="caution">
    <text evidence="15">The sequence shown here is derived from an EMBL/GenBank/DDBJ whole genome shotgun (WGS) entry which is preliminary data.</text>
</comment>
<evidence type="ECO:0000259" key="14">
    <source>
        <dbReference type="Pfam" id="PF10613"/>
    </source>
</evidence>
<sequence>MENHEVKGGWDGMVGEIIRKEVDLAIAPLTITAEREKVVEFSKPFMSTAINILIKKPSKHKPGAFSFLSPLSREVWISIGFAYVAVVIVMYVVSRFSAHATAAAHVRPVHNSYGGGGGIGIGSGGGGLGHELQQTIPPPPMFVHNPFTLANSMWFAVAAITQQACDIAPR</sequence>
<dbReference type="InterPro" id="IPR015683">
    <property type="entry name" value="Ionotropic_Glu_rcpt"/>
</dbReference>
<evidence type="ECO:0000256" key="8">
    <source>
        <dbReference type="ARBA" id="ARBA00023170"/>
    </source>
</evidence>
<gene>
    <name evidence="15" type="ORF">FWK35_00022703</name>
</gene>
<keyword evidence="5 12" id="KW-1133">Transmembrane helix</keyword>
<comment type="subcellular location">
    <subcellularLocation>
        <location evidence="1">Membrane</location>
        <topology evidence="1">Multi-pass membrane protein</topology>
    </subcellularLocation>
</comment>
<organism evidence="15 16">
    <name type="scientific">Aphis craccivora</name>
    <name type="common">Cowpea aphid</name>
    <dbReference type="NCBI Taxonomy" id="307492"/>
    <lineage>
        <taxon>Eukaryota</taxon>
        <taxon>Metazoa</taxon>
        <taxon>Ecdysozoa</taxon>
        <taxon>Arthropoda</taxon>
        <taxon>Hexapoda</taxon>
        <taxon>Insecta</taxon>
        <taxon>Pterygota</taxon>
        <taxon>Neoptera</taxon>
        <taxon>Paraneoptera</taxon>
        <taxon>Hemiptera</taxon>
        <taxon>Sternorrhyncha</taxon>
        <taxon>Aphidomorpha</taxon>
        <taxon>Aphidoidea</taxon>
        <taxon>Aphididae</taxon>
        <taxon>Aphidini</taxon>
        <taxon>Aphis</taxon>
        <taxon>Aphis</taxon>
    </lineage>
</organism>
<evidence type="ECO:0000256" key="5">
    <source>
        <dbReference type="ARBA" id="ARBA00022989"/>
    </source>
</evidence>
<dbReference type="SUPFAM" id="SSF53850">
    <property type="entry name" value="Periplasmic binding protein-like II"/>
    <property type="match status" value="1"/>
</dbReference>
<evidence type="ECO:0000256" key="11">
    <source>
        <dbReference type="ARBA" id="ARBA00023303"/>
    </source>
</evidence>
<feature type="non-terminal residue" evidence="15">
    <location>
        <position position="170"/>
    </location>
</feature>
<keyword evidence="3" id="KW-0813">Transport</keyword>
<dbReference type="Pfam" id="PF00060">
    <property type="entry name" value="Lig_chan"/>
    <property type="match status" value="1"/>
</dbReference>
<reference evidence="15 16" key="1">
    <citation type="submission" date="2019-08" db="EMBL/GenBank/DDBJ databases">
        <title>Whole genome of Aphis craccivora.</title>
        <authorList>
            <person name="Voronova N.V."/>
            <person name="Shulinski R.S."/>
            <person name="Bandarenka Y.V."/>
            <person name="Zhorov D.G."/>
            <person name="Warner D."/>
        </authorList>
    </citation>
    <scope>NUCLEOTIDE SEQUENCE [LARGE SCALE GENOMIC DNA]</scope>
    <source>
        <strain evidence="15">180601</strain>
        <tissue evidence="15">Whole Body</tissue>
    </source>
</reference>
<evidence type="ECO:0000313" key="16">
    <source>
        <dbReference type="Proteomes" id="UP000478052"/>
    </source>
</evidence>
<evidence type="ECO:0000256" key="2">
    <source>
        <dbReference type="ARBA" id="ARBA00008685"/>
    </source>
</evidence>
<evidence type="ECO:0000256" key="9">
    <source>
        <dbReference type="ARBA" id="ARBA00023180"/>
    </source>
</evidence>
<evidence type="ECO:0000256" key="1">
    <source>
        <dbReference type="ARBA" id="ARBA00004141"/>
    </source>
</evidence>
<dbReference type="EMBL" id="VUJU01001556">
    <property type="protein sequence ID" value="KAF0764769.1"/>
    <property type="molecule type" value="Genomic_DNA"/>
</dbReference>
<proteinExistence type="inferred from homology"/>
<dbReference type="AlphaFoldDB" id="A0A6G0Z2Z0"/>
<evidence type="ECO:0000313" key="15">
    <source>
        <dbReference type="EMBL" id="KAF0764769.1"/>
    </source>
</evidence>
<accession>A0A6G0Z2Z0</accession>
<comment type="similarity">
    <text evidence="2">Belongs to the glutamate-gated ion channel (TC 1.A.10.1) family.</text>
</comment>
<evidence type="ECO:0000256" key="4">
    <source>
        <dbReference type="ARBA" id="ARBA00022692"/>
    </source>
</evidence>
<keyword evidence="6" id="KW-0406">Ion transport</keyword>
<evidence type="ECO:0000256" key="10">
    <source>
        <dbReference type="ARBA" id="ARBA00023286"/>
    </source>
</evidence>
<keyword evidence="10" id="KW-1071">Ligand-gated ion channel</keyword>
<keyword evidence="8 15" id="KW-0675">Receptor</keyword>
<keyword evidence="7 12" id="KW-0472">Membrane</keyword>
<keyword evidence="4 12" id="KW-0812">Transmembrane</keyword>
<feature type="transmembrane region" description="Helical" evidence="12">
    <location>
        <begin position="75"/>
        <end position="93"/>
    </location>
</feature>
<feature type="domain" description="Ionotropic glutamate receptor C-terminal" evidence="13">
    <location>
        <begin position="73"/>
        <end position="170"/>
    </location>
</feature>
<keyword evidence="16" id="KW-1185">Reference proteome</keyword>
<protein>
    <submittedName>
        <fullName evidence="15">Glutamate receptor 1-like</fullName>
    </submittedName>
</protein>
<dbReference type="Pfam" id="PF10613">
    <property type="entry name" value="Lig_chan-Glu_bd"/>
    <property type="match status" value="1"/>
</dbReference>
<dbReference type="Proteomes" id="UP000478052">
    <property type="component" value="Unassembled WGS sequence"/>
</dbReference>
<dbReference type="Gene3D" id="3.40.190.10">
    <property type="entry name" value="Periplasmic binding protein-like II"/>
    <property type="match status" value="1"/>
</dbReference>
<dbReference type="Gene3D" id="1.10.287.70">
    <property type="match status" value="1"/>
</dbReference>
<keyword evidence="11" id="KW-0407">Ion channel</keyword>
<dbReference type="InterPro" id="IPR001320">
    <property type="entry name" value="Iontro_rcpt_C"/>
</dbReference>
<dbReference type="GO" id="GO:0015276">
    <property type="term" value="F:ligand-gated monoatomic ion channel activity"/>
    <property type="evidence" value="ECO:0007669"/>
    <property type="project" value="InterPro"/>
</dbReference>
<dbReference type="GO" id="GO:0016020">
    <property type="term" value="C:membrane"/>
    <property type="evidence" value="ECO:0007669"/>
    <property type="project" value="UniProtKB-SubCell"/>
</dbReference>